<comment type="caution">
    <text evidence="4">The sequence shown here is derived from an EMBL/GenBank/DDBJ whole genome shotgun (WGS) entry which is preliminary data.</text>
</comment>
<keyword evidence="5" id="KW-1185">Reference proteome</keyword>
<dbReference type="PANTHER" id="PTHR10794:SF94">
    <property type="entry name" value="ESTERASE YHET-RELATED"/>
    <property type="match status" value="1"/>
</dbReference>
<dbReference type="SUPFAM" id="SSF53474">
    <property type="entry name" value="alpha/beta-Hydrolases"/>
    <property type="match status" value="1"/>
</dbReference>
<protein>
    <submittedName>
        <fullName evidence="4">Alpha/beta hydrolase</fullName>
    </submittedName>
</protein>
<dbReference type="OrthoDB" id="332676at2"/>
<dbReference type="Pfam" id="PF00561">
    <property type="entry name" value="Abhydrolase_1"/>
    <property type="match status" value="1"/>
</dbReference>
<name>F5R7E6_METUF</name>
<dbReference type="InterPro" id="IPR000073">
    <property type="entry name" value="AB_hydrolase_1"/>
</dbReference>
<evidence type="ECO:0000313" key="5">
    <source>
        <dbReference type="Proteomes" id="UP000005019"/>
    </source>
</evidence>
<dbReference type="NCBIfam" id="NF008218">
    <property type="entry name" value="PRK10985.1"/>
    <property type="match status" value="1"/>
</dbReference>
<comment type="similarity">
    <text evidence="1">Belongs to the AB hydrolase superfamily. AB hydrolase 4 family.</text>
</comment>
<feature type="active site" description="Charge relay system" evidence="2">
    <location>
        <position position="291"/>
    </location>
</feature>
<dbReference type="RefSeq" id="WP_008057861.1">
    <property type="nucleotide sequence ID" value="NZ_AFHG01000028.1"/>
</dbReference>
<evidence type="ECO:0000256" key="1">
    <source>
        <dbReference type="ARBA" id="ARBA00010884"/>
    </source>
</evidence>
<keyword evidence="4" id="KW-0378">Hydrolase</keyword>
<dbReference type="EMBL" id="AFHG01000028">
    <property type="protein sequence ID" value="EGK73532.1"/>
    <property type="molecule type" value="Genomic_DNA"/>
</dbReference>
<dbReference type="STRING" id="1000565.METUNv1_00160"/>
<dbReference type="PANTHER" id="PTHR10794">
    <property type="entry name" value="ABHYDROLASE DOMAIN-CONTAINING PROTEIN"/>
    <property type="match status" value="1"/>
</dbReference>
<proteinExistence type="inferred from homology"/>
<sequence length="318" mass="35028">MVQPYRPAPWLPGGHAQTIWPRFIPLARPALSRERIDTPDGDFLDLDWLPPRARQPLVVLFHGLEGSSGSHYAKALMHALAARGWNGVVVHARGCSGESNRLLRAYHSGDSAELEWLLPRLHARADGAPLYAVGVSLGGNVLCKWLGEQGQAASRWLAAAASVCAPVDLGVSGRTLDRGFNRVYAQYFLRTMKPRTLDKARRFPGQVDATAIARCSSIRDFDDAFTSRVHGFRDADDYWTRCASKPLLKSVRTPLLLLQALNDPMVPAWSLATPDQLSSDVQPEYTAQGGHVGYVSGAPGGHIDWLPQRLLHFFEHGR</sequence>
<dbReference type="eggNOG" id="COG0429">
    <property type="taxonomic scope" value="Bacteria"/>
</dbReference>
<evidence type="ECO:0000313" key="4">
    <source>
        <dbReference type="EMBL" id="EGK73532.1"/>
    </source>
</evidence>
<evidence type="ECO:0000256" key="2">
    <source>
        <dbReference type="PIRSR" id="PIRSR005211-1"/>
    </source>
</evidence>
<dbReference type="InterPro" id="IPR029058">
    <property type="entry name" value="AB_hydrolase_fold"/>
</dbReference>
<dbReference type="AlphaFoldDB" id="F5R7E6"/>
<feature type="active site" description="Charge relay system" evidence="2">
    <location>
        <position position="263"/>
    </location>
</feature>
<dbReference type="PIRSF" id="PIRSF005211">
    <property type="entry name" value="Ab_hydro_YheT"/>
    <property type="match status" value="1"/>
</dbReference>
<reference evidence="4 5" key="1">
    <citation type="journal article" date="2011" name="J. Bacteriol.">
        <title>Genome sequence of Methyloversatilis universalis FAM5T, a methylotrophic representative of the order Rhodocyclales.</title>
        <authorList>
            <person name="Kittichotirat W."/>
            <person name="Good N.M."/>
            <person name="Hall R."/>
            <person name="Bringel F."/>
            <person name="Lajus A."/>
            <person name="Medigue C."/>
            <person name="Smalley N.E."/>
            <person name="Beck D."/>
            <person name="Bumgarner R."/>
            <person name="Vuilleumier S."/>
            <person name="Kalyuzhnaya M.G."/>
        </authorList>
    </citation>
    <scope>NUCLEOTIDE SEQUENCE [LARGE SCALE GENOMIC DNA]</scope>
    <source>
        <strain evidence="5">ATCC BAA-1314 / JCM 13912 / FAM5</strain>
    </source>
</reference>
<dbReference type="Gene3D" id="3.40.50.1820">
    <property type="entry name" value="alpha/beta hydrolase"/>
    <property type="match status" value="1"/>
</dbReference>
<dbReference type="InterPro" id="IPR050960">
    <property type="entry name" value="AB_hydrolase_4_sf"/>
</dbReference>
<evidence type="ECO:0000259" key="3">
    <source>
        <dbReference type="Pfam" id="PF00561"/>
    </source>
</evidence>
<dbReference type="InterPro" id="IPR012020">
    <property type="entry name" value="ABHD4"/>
</dbReference>
<gene>
    <name evidence="4" type="ORF">METUNv1_00160</name>
</gene>
<dbReference type="GO" id="GO:0034338">
    <property type="term" value="F:short-chain carboxylesterase activity"/>
    <property type="evidence" value="ECO:0007669"/>
    <property type="project" value="TreeGrafter"/>
</dbReference>
<feature type="domain" description="AB hydrolase-1" evidence="3">
    <location>
        <begin position="56"/>
        <end position="297"/>
    </location>
</feature>
<organism evidence="4 5">
    <name type="scientific">Methyloversatilis universalis (strain ATCC BAA-1314 / DSM 25237 / JCM 13912 / CCUG 52030 / FAM5)</name>
    <dbReference type="NCBI Taxonomy" id="1000565"/>
    <lineage>
        <taxon>Bacteria</taxon>
        <taxon>Pseudomonadati</taxon>
        <taxon>Pseudomonadota</taxon>
        <taxon>Betaproteobacteria</taxon>
        <taxon>Nitrosomonadales</taxon>
        <taxon>Sterolibacteriaceae</taxon>
        <taxon>Methyloversatilis</taxon>
    </lineage>
</organism>
<accession>F5R7E6</accession>
<feature type="active site" description="Charge relay system" evidence="2">
    <location>
        <position position="136"/>
    </location>
</feature>
<dbReference type="GO" id="GO:0047372">
    <property type="term" value="F:monoacylglycerol lipase activity"/>
    <property type="evidence" value="ECO:0007669"/>
    <property type="project" value="TreeGrafter"/>
</dbReference>
<dbReference type="Proteomes" id="UP000005019">
    <property type="component" value="Unassembled WGS sequence"/>
</dbReference>